<gene>
    <name evidence="5" type="ORF">ACGLYG10_1099</name>
</gene>
<dbReference type="OrthoDB" id="9808843at2"/>
<dbReference type="PANTHER" id="PTHR43214">
    <property type="entry name" value="TWO-COMPONENT RESPONSE REGULATOR"/>
    <property type="match status" value="1"/>
</dbReference>
<feature type="modified residue" description="4-aspartylphosphate" evidence="3">
    <location>
        <position position="62"/>
    </location>
</feature>
<evidence type="ECO:0000256" key="2">
    <source>
        <dbReference type="ARBA" id="ARBA00023125"/>
    </source>
</evidence>
<dbReference type="Pfam" id="PF00072">
    <property type="entry name" value="Response_reg"/>
    <property type="match status" value="1"/>
</dbReference>
<dbReference type="Gene3D" id="3.40.50.2300">
    <property type="match status" value="1"/>
</dbReference>
<dbReference type="InterPro" id="IPR058245">
    <property type="entry name" value="NreC/VraR/RcsB-like_REC"/>
</dbReference>
<dbReference type="GO" id="GO:0003677">
    <property type="term" value="F:DNA binding"/>
    <property type="evidence" value="ECO:0007669"/>
    <property type="project" value="UniProtKB-KW"/>
</dbReference>
<accession>A0A1M4RY81</accession>
<dbReference type="PROSITE" id="PS50110">
    <property type="entry name" value="RESPONSE_REGULATORY"/>
    <property type="match status" value="1"/>
</dbReference>
<dbReference type="InterPro" id="IPR016032">
    <property type="entry name" value="Sig_transdc_resp-reg_C-effctor"/>
</dbReference>
<dbReference type="RefSeq" id="WP_073328766.1">
    <property type="nucleotide sequence ID" value="NZ_FQTT01000009.1"/>
</dbReference>
<dbReference type="SMART" id="SM00421">
    <property type="entry name" value="HTH_LUXR"/>
    <property type="match status" value="1"/>
</dbReference>
<dbReference type="AlphaFoldDB" id="A0A1M4RY81"/>
<evidence type="ECO:0000313" key="5">
    <source>
        <dbReference type="EMBL" id="SHE24889.1"/>
    </source>
</evidence>
<sequence>MSEVTPPLRILIVDDDPLIRTVFAEQIDAQPPVAVVATAADGMTALDLLSRGNLEIDVALVDIDMPGLSGPHTARAIIQNHPGIAVVMFTVFRREDSLRDALAEGVSGFITKDEPPEAVAYALVRAARGEPVMSTRPTELLVEAYRVQQDRSDAVRQAQAAVEKLPPHLQEVHACLLKGLTNKRIATRLNLSQNTVRLYVSDVLHELGYNSRTELMAAYITG</sequence>
<dbReference type="SUPFAM" id="SSF46894">
    <property type="entry name" value="C-terminal effector domain of the bipartite response regulators"/>
    <property type="match status" value="1"/>
</dbReference>
<dbReference type="InterPro" id="IPR001789">
    <property type="entry name" value="Sig_transdc_resp-reg_receiver"/>
</dbReference>
<reference evidence="6" key="1">
    <citation type="submission" date="2016-09" db="EMBL/GenBank/DDBJ databases">
        <authorList>
            <person name="Strepis N."/>
        </authorList>
    </citation>
    <scope>NUCLEOTIDE SEQUENCE [LARGE SCALE GENOMIC DNA]</scope>
</reference>
<feature type="domain" description="Response regulatory" evidence="4">
    <location>
        <begin position="9"/>
        <end position="127"/>
    </location>
</feature>
<dbReference type="InterPro" id="IPR039420">
    <property type="entry name" value="WalR-like"/>
</dbReference>
<dbReference type="CDD" id="cd17535">
    <property type="entry name" value="REC_NarL-like"/>
    <property type="match status" value="1"/>
</dbReference>
<organism evidence="5 6">
    <name type="scientific">Actinomyces glycerinitolerans</name>
    <dbReference type="NCBI Taxonomy" id="1892869"/>
    <lineage>
        <taxon>Bacteria</taxon>
        <taxon>Bacillati</taxon>
        <taxon>Actinomycetota</taxon>
        <taxon>Actinomycetes</taxon>
        <taxon>Actinomycetales</taxon>
        <taxon>Actinomycetaceae</taxon>
        <taxon>Actinomyces</taxon>
    </lineage>
</organism>
<keyword evidence="6" id="KW-1185">Reference proteome</keyword>
<dbReference type="GO" id="GO:0000160">
    <property type="term" value="P:phosphorelay signal transduction system"/>
    <property type="evidence" value="ECO:0007669"/>
    <property type="project" value="InterPro"/>
</dbReference>
<dbReference type="EMBL" id="FQTT01000009">
    <property type="protein sequence ID" value="SHE24889.1"/>
    <property type="molecule type" value="Genomic_DNA"/>
</dbReference>
<dbReference type="GO" id="GO:0006355">
    <property type="term" value="P:regulation of DNA-templated transcription"/>
    <property type="evidence" value="ECO:0007669"/>
    <property type="project" value="InterPro"/>
</dbReference>
<dbReference type="InterPro" id="IPR000792">
    <property type="entry name" value="Tscrpt_reg_LuxR_C"/>
</dbReference>
<protein>
    <submittedName>
        <fullName evidence="5">Transcription regulator luxr c-terminal</fullName>
    </submittedName>
</protein>
<dbReference type="SUPFAM" id="SSF52172">
    <property type="entry name" value="CheY-like"/>
    <property type="match status" value="1"/>
</dbReference>
<keyword evidence="2" id="KW-0238">DNA-binding</keyword>
<dbReference type="SMART" id="SM00448">
    <property type="entry name" value="REC"/>
    <property type="match status" value="1"/>
</dbReference>
<evidence type="ECO:0000259" key="4">
    <source>
        <dbReference type="PROSITE" id="PS50110"/>
    </source>
</evidence>
<dbReference type="Proteomes" id="UP000184291">
    <property type="component" value="Unassembled WGS sequence"/>
</dbReference>
<dbReference type="STRING" id="1892869.ACGLYG10_1099"/>
<keyword evidence="1 3" id="KW-0597">Phosphoprotein</keyword>
<evidence type="ECO:0000256" key="3">
    <source>
        <dbReference type="PROSITE-ProRule" id="PRU00169"/>
    </source>
</evidence>
<evidence type="ECO:0000256" key="1">
    <source>
        <dbReference type="ARBA" id="ARBA00022553"/>
    </source>
</evidence>
<evidence type="ECO:0000313" key="6">
    <source>
        <dbReference type="Proteomes" id="UP000184291"/>
    </source>
</evidence>
<dbReference type="Pfam" id="PF00196">
    <property type="entry name" value="GerE"/>
    <property type="match status" value="1"/>
</dbReference>
<dbReference type="InterPro" id="IPR011006">
    <property type="entry name" value="CheY-like_superfamily"/>
</dbReference>
<proteinExistence type="predicted"/>
<name>A0A1M4RY81_9ACTO</name>